<dbReference type="EMBL" id="QPMH01000004">
    <property type="protein sequence ID" value="RDD62859.1"/>
    <property type="molecule type" value="Genomic_DNA"/>
</dbReference>
<dbReference type="Gene3D" id="3.30.70.260">
    <property type="match status" value="2"/>
</dbReference>
<dbReference type="PANTHER" id="PTHR34875">
    <property type="entry name" value="UPF0237 PROTEIN MJ1558"/>
    <property type="match status" value="1"/>
</dbReference>
<organism evidence="2 3">
    <name type="scientific">Ferruginivarius sediminum</name>
    <dbReference type="NCBI Taxonomy" id="2661937"/>
    <lineage>
        <taxon>Bacteria</taxon>
        <taxon>Pseudomonadati</taxon>
        <taxon>Pseudomonadota</taxon>
        <taxon>Alphaproteobacteria</taxon>
        <taxon>Rhodospirillales</taxon>
        <taxon>Rhodospirillaceae</taxon>
        <taxon>Ferruginivarius</taxon>
    </lineage>
</organism>
<dbReference type="PANTHER" id="PTHR34875:SF6">
    <property type="entry name" value="UPF0237 PROTEIN MJ1558"/>
    <property type="match status" value="1"/>
</dbReference>
<evidence type="ECO:0000313" key="2">
    <source>
        <dbReference type="EMBL" id="RDD62859.1"/>
    </source>
</evidence>
<dbReference type="InterPro" id="IPR016867">
    <property type="entry name" value="GcvR"/>
</dbReference>
<gene>
    <name evidence="2" type="ORF">DRB17_06795</name>
</gene>
<dbReference type="PIRSF" id="PIRSF028103">
    <property type="entry name" value="GcvR"/>
    <property type="match status" value="1"/>
</dbReference>
<dbReference type="InterPro" id="IPR050990">
    <property type="entry name" value="UPF0237/GcvR_regulator"/>
</dbReference>
<keyword evidence="3" id="KW-1185">Reference proteome</keyword>
<sequence length="178" mass="19401">MSTKYVIAVVGNDRPGLVELLASAVADHQGSWLESRMSVLAGQFAGVALVQVPDEQAAALEKKLHDLSDETLRLTLAKAGAREPARPHRTACLELVGHDRPGIVQEITRVLREKGVNIDDIVTERMSGAMSGGHLFRAVVELQIPDTIELDRLRDDLEGLANELMVDIHVRELLDEGA</sequence>
<dbReference type="InterPro" id="IPR045865">
    <property type="entry name" value="ACT-like_dom_sf"/>
</dbReference>
<dbReference type="GO" id="GO:0006355">
    <property type="term" value="P:regulation of DNA-templated transcription"/>
    <property type="evidence" value="ECO:0007669"/>
    <property type="project" value="InterPro"/>
</dbReference>
<accession>A0A369TC18</accession>
<name>A0A369TC18_9PROT</name>
<protein>
    <submittedName>
        <fullName evidence="2">ACT domain-containing protein</fullName>
    </submittedName>
</protein>
<dbReference type="AlphaFoldDB" id="A0A369TC18"/>
<reference evidence="2 3" key="1">
    <citation type="submission" date="2018-07" db="EMBL/GenBank/DDBJ databases">
        <title>Venubactetium sediminum gen. nov., sp. nov., isolated from a marine solar saltern.</title>
        <authorList>
            <person name="Wang S."/>
        </authorList>
    </citation>
    <scope>NUCLEOTIDE SEQUENCE [LARGE SCALE GENOMIC DNA]</scope>
    <source>
        <strain evidence="2 3">WD2A32</strain>
    </source>
</reference>
<dbReference type="Pfam" id="PF13740">
    <property type="entry name" value="ACT_6"/>
    <property type="match status" value="2"/>
</dbReference>
<comment type="caution">
    <text evidence="2">The sequence shown here is derived from an EMBL/GenBank/DDBJ whole genome shotgun (WGS) entry which is preliminary data.</text>
</comment>
<dbReference type="PROSITE" id="PS51671">
    <property type="entry name" value="ACT"/>
    <property type="match status" value="1"/>
</dbReference>
<dbReference type="InterPro" id="IPR002912">
    <property type="entry name" value="ACT_dom"/>
</dbReference>
<feature type="domain" description="ACT" evidence="1">
    <location>
        <begin position="92"/>
        <end position="171"/>
    </location>
</feature>
<dbReference type="SUPFAM" id="SSF55021">
    <property type="entry name" value="ACT-like"/>
    <property type="match status" value="2"/>
</dbReference>
<dbReference type="RefSeq" id="WP_114581434.1">
    <property type="nucleotide sequence ID" value="NZ_QPMH01000004.1"/>
</dbReference>
<dbReference type="CDD" id="cd04869">
    <property type="entry name" value="ACT_GcvR_2"/>
    <property type="match status" value="1"/>
</dbReference>
<proteinExistence type="predicted"/>
<evidence type="ECO:0000313" key="3">
    <source>
        <dbReference type="Proteomes" id="UP000253941"/>
    </source>
</evidence>
<dbReference type="Proteomes" id="UP000253941">
    <property type="component" value="Unassembled WGS sequence"/>
</dbReference>
<evidence type="ECO:0000259" key="1">
    <source>
        <dbReference type="PROSITE" id="PS51671"/>
    </source>
</evidence>